<keyword evidence="1 4" id="KW-0489">Methyltransferase</keyword>
<dbReference type="InterPro" id="IPR012327">
    <property type="entry name" value="MeTrfase_D12"/>
</dbReference>
<keyword evidence="5" id="KW-1185">Reference proteome</keyword>
<dbReference type="GO" id="GO:0032259">
    <property type="term" value="P:methylation"/>
    <property type="evidence" value="ECO:0007669"/>
    <property type="project" value="UniProtKB-KW"/>
</dbReference>
<dbReference type="InterPro" id="IPR029063">
    <property type="entry name" value="SAM-dependent_MTases_sf"/>
</dbReference>
<dbReference type="EMBL" id="JACJVR010000004">
    <property type="protein sequence ID" value="MBB6690024.1"/>
    <property type="molecule type" value="Genomic_DNA"/>
</dbReference>
<protein>
    <submittedName>
        <fullName evidence="4">DNA adenine methylase</fullName>
    </submittedName>
</protein>
<dbReference type="PANTHER" id="PTHR30481:SF3">
    <property type="entry name" value="DNA ADENINE METHYLASE"/>
    <property type="match status" value="1"/>
</dbReference>
<dbReference type="SUPFAM" id="SSF53335">
    <property type="entry name" value="S-adenosyl-L-methionine-dependent methyltransferases"/>
    <property type="match status" value="1"/>
</dbReference>
<evidence type="ECO:0000256" key="2">
    <source>
        <dbReference type="ARBA" id="ARBA00022679"/>
    </source>
</evidence>
<dbReference type="AlphaFoldDB" id="A0A841TWM5"/>
<dbReference type="GO" id="GO:1904047">
    <property type="term" value="F:S-adenosyl-L-methionine binding"/>
    <property type="evidence" value="ECO:0007669"/>
    <property type="project" value="TreeGrafter"/>
</dbReference>
<gene>
    <name evidence="4" type="ORF">H7B90_01285</name>
</gene>
<keyword evidence="3" id="KW-0949">S-adenosyl-L-methionine</keyword>
<accession>A0A841TWM5</accession>
<name>A0A841TWM5_9BACL</name>
<dbReference type="GO" id="GO:0006298">
    <property type="term" value="P:mismatch repair"/>
    <property type="evidence" value="ECO:0007669"/>
    <property type="project" value="TreeGrafter"/>
</dbReference>
<evidence type="ECO:0000256" key="1">
    <source>
        <dbReference type="ARBA" id="ARBA00022603"/>
    </source>
</evidence>
<sequence>MTLTSDVEVPHFIKYMGSKKKIIDFVVNAINEVHTGGPVCDLFAGSSVLSGVLRNQSQVISNDIQEYSAVLAKAYLTNYQWSMYPNLIDDVVQRARSKVEHFLAANPQLQFDYNRDFTVEEFVALEESQRSLIHHDFSEFKYHLFTKYYSGTYWSFNQCVWIDAFRSAAEEYRETPFYNAILASLMFAMSYNSQSTGHYAQYRDATNDSSMADIHIYRRKEIEPYFSRKMEELMTTIHENRHPFEVYSLDYLDCLELIPEHTVVYADPPYAFVHYSRFYHAIETLVRYDYPDVRYKGRYRTDRHQSPFCIRTQVEDAFRQMFKKIRDKRSNLVLSYSNTGMIELDQLENLAISTFGRNYRVEVQTIEYLHSTMGRKEDKSRNVEEAVVIAKLQ</sequence>
<dbReference type="GO" id="GO:0009007">
    <property type="term" value="F:site-specific DNA-methyltransferase (adenine-specific) activity"/>
    <property type="evidence" value="ECO:0007669"/>
    <property type="project" value="UniProtKB-EC"/>
</dbReference>
<comment type="caution">
    <text evidence="4">The sequence shown here is derived from an EMBL/GenBank/DDBJ whole genome shotgun (WGS) entry which is preliminary data.</text>
</comment>
<organism evidence="4 5">
    <name type="scientific">Cohnella xylanilytica</name>
    <dbReference type="NCBI Taxonomy" id="557555"/>
    <lineage>
        <taxon>Bacteria</taxon>
        <taxon>Bacillati</taxon>
        <taxon>Bacillota</taxon>
        <taxon>Bacilli</taxon>
        <taxon>Bacillales</taxon>
        <taxon>Paenibacillaceae</taxon>
        <taxon>Cohnella</taxon>
    </lineage>
</organism>
<dbReference type="GO" id="GO:0009307">
    <property type="term" value="P:DNA restriction-modification system"/>
    <property type="evidence" value="ECO:0007669"/>
    <property type="project" value="InterPro"/>
</dbReference>
<dbReference type="Gene3D" id="3.40.50.150">
    <property type="entry name" value="Vaccinia Virus protein VP39"/>
    <property type="match status" value="2"/>
</dbReference>
<dbReference type="Pfam" id="PF02086">
    <property type="entry name" value="MethyltransfD12"/>
    <property type="match status" value="1"/>
</dbReference>
<evidence type="ECO:0000256" key="3">
    <source>
        <dbReference type="ARBA" id="ARBA00022691"/>
    </source>
</evidence>
<evidence type="ECO:0000313" key="5">
    <source>
        <dbReference type="Proteomes" id="UP000553776"/>
    </source>
</evidence>
<dbReference type="GO" id="GO:0043565">
    <property type="term" value="F:sequence-specific DNA binding"/>
    <property type="evidence" value="ECO:0007669"/>
    <property type="project" value="TreeGrafter"/>
</dbReference>
<keyword evidence="2" id="KW-0808">Transferase</keyword>
<dbReference type="Proteomes" id="UP000553776">
    <property type="component" value="Unassembled WGS sequence"/>
</dbReference>
<dbReference type="PANTHER" id="PTHR30481">
    <property type="entry name" value="DNA ADENINE METHYLASE"/>
    <property type="match status" value="1"/>
</dbReference>
<evidence type="ECO:0000313" key="4">
    <source>
        <dbReference type="EMBL" id="MBB6690024.1"/>
    </source>
</evidence>
<proteinExistence type="predicted"/>
<reference evidence="4 5" key="1">
    <citation type="submission" date="2020-08" db="EMBL/GenBank/DDBJ databases">
        <title>Cohnella phylogeny.</title>
        <authorList>
            <person name="Dunlap C."/>
        </authorList>
    </citation>
    <scope>NUCLEOTIDE SEQUENCE [LARGE SCALE GENOMIC DNA]</scope>
    <source>
        <strain evidence="4 5">DSM 25239</strain>
    </source>
</reference>